<dbReference type="PANTHER" id="PTHR34309:SF1">
    <property type="entry name" value="PROTEIN GLCG"/>
    <property type="match status" value="1"/>
</dbReference>
<evidence type="ECO:0000313" key="1">
    <source>
        <dbReference type="EMBL" id="RDD60578.1"/>
    </source>
</evidence>
<sequence>MLSIPRLSLADARRLIEGAAGKARDIGVPMCIAVTDESGNLIAFERMDGAKILSVTLAQNKAMTAAIARKPTADYNANCIPGNLTFGIHTALEGRFSVMGGGLPVFEGEQVVGAIGLSSGTPEQDIACAEAGLAHYRNGG</sequence>
<evidence type="ECO:0000313" key="2">
    <source>
        <dbReference type="Proteomes" id="UP000253941"/>
    </source>
</evidence>
<proteinExistence type="predicted"/>
<protein>
    <submittedName>
        <fullName evidence="1">Heme-binding protein</fullName>
    </submittedName>
</protein>
<accession>A0A369T5N1</accession>
<reference evidence="1 2" key="1">
    <citation type="submission" date="2018-07" db="EMBL/GenBank/DDBJ databases">
        <title>Venubactetium sediminum gen. nov., sp. nov., isolated from a marine solar saltern.</title>
        <authorList>
            <person name="Wang S."/>
        </authorList>
    </citation>
    <scope>NUCLEOTIDE SEQUENCE [LARGE SCALE GENOMIC DNA]</scope>
    <source>
        <strain evidence="1 2">WD2A32</strain>
    </source>
</reference>
<dbReference type="RefSeq" id="WP_114583514.1">
    <property type="nucleotide sequence ID" value="NZ_QPMH01000024.1"/>
</dbReference>
<dbReference type="InterPro" id="IPR005624">
    <property type="entry name" value="PduO/GlcC-like"/>
</dbReference>
<dbReference type="InterPro" id="IPR052517">
    <property type="entry name" value="GlcG_carb_metab_protein"/>
</dbReference>
<dbReference type="AlphaFoldDB" id="A0A369T5N1"/>
<organism evidence="1 2">
    <name type="scientific">Ferruginivarius sediminum</name>
    <dbReference type="NCBI Taxonomy" id="2661937"/>
    <lineage>
        <taxon>Bacteria</taxon>
        <taxon>Pseudomonadati</taxon>
        <taxon>Pseudomonadota</taxon>
        <taxon>Alphaproteobacteria</taxon>
        <taxon>Rhodospirillales</taxon>
        <taxon>Rhodospirillaceae</taxon>
        <taxon>Ferruginivarius</taxon>
    </lineage>
</organism>
<dbReference type="EMBL" id="QPMH01000024">
    <property type="protein sequence ID" value="RDD60578.1"/>
    <property type="molecule type" value="Genomic_DNA"/>
</dbReference>
<gene>
    <name evidence="1" type="ORF">DRB17_17470</name>
</gene>
<dbReference type="PANTHER" id="PTHR34309">
    <property type="entry name" value="SLR1406 PROTEIN"/>
    <property type="match status" value="1"/>
</dbReference>
<name>A0A369T5N1_9PROT</name>
<keyword evidence="2" id="KW-1185">Reference proteome</keyword>
<dbReference type="Gene3D" id="3.30.450.150">
    <property type="entry name" value="Haem-degrading domain"/>
    <property type="match status" value="1"/>
</dbReference>
<comment type="caution">
    <text evidence="1">The sequence shown here is derived from an EMBL/GenBank/DDBJ whole genome shotgun (WGS) entry which is preliminary data.</text>
</comment>
<dbReference type="InterPro" id="IPR038084">
    <property type="entry name" value="PduO/GlcC-like_sf"/>
</dbReference>
<dbReference type="Proteomes" id="UP000253941">
    <property type="component" value="Unassembled WGS sequence"/>
</dbReference>
<dbReference type="SUPFAM" id="SSF143744">
    <property type="entry name" value="GlcG-like"/>
    <property type="match status" value="1"/>
</dbReference>
<dbReference type="Pfam" id="PF03928">
    <property type="entry name" value="HbpS-like"/>
    <property type="match status" value="1"/>
</dbReference>